<evidence type="ECO:0000256" key="1">
    <source>
        <dbReference type="SAM" id="MobiDB-lite"/>
    </source>
</evidence>
<sequence>MNRRRWFVAVLAFTGLVATPGILVAAHPADRSEATVCVGAGRRISVSGCTNIADNIQRYVPPPAAYAPLPEDDTTVPPPPPPP</sequence>
<feature type="signal peptide" evidence="2">
    <location>
        <begin position="1"/>
        <end position="25"/>
    </location>
</feature>
<feature type="region of interest" description="Disordered" evidence="1">
    <location>
        <begin position="63"/>
        <end position="83"/>
    </location>
</feature>
<evidence type="ECO:0000313" key="4">
    <source>
        <dbReference type="EMBL" id="ORA98939.1"/>
    </source>
</evidence>
<reference evidence="4 5" key="1">
    <citation type="submission" date="2017-02" db="EMBL/GenBank/DDBJ databases">
        <title>The new phylogeny of genus Mycobacterium.</title>
        <authorList>
            <person name="Tortoli E."/>
            <person name="Trovato A."/>
            <person name="Cirillo D.M."/>
        </authorList>
    </citation>
    <scope>NUCLEOTIDE SEQUENCE [LARGE SCALE GENOMIC DNA]</scope>
    <source>
        <strain evidence="4 5">DSM 45255</strain>
    </source>
</reference>
<evidence type="ECO:0000313" key="6">
    <source>
        <dbReference type="Proteomes" id="UP000465812"/>
    </source>
</evidence>
<proteinExistence type="predicted"/>
<evidence type="ECO:0000256" key="2">
    <source>
        <dbReference type="SAM" id="SignalP"/>
    </source>
</evidence>
<gene>
    <name evidence="4" type="ORF">BST30_25130</name>
    <name evidence="3" type="ORF">MMAN_17710</name>
</gene>
<dbReference type="Proteomes" id="UP000465812">
    <property type="component" value="Chromosome"/>
</dbReference>
<dbReference type="EMBL" id="AP022590">
    <property type="protein sequence ID" value="BBY37637.1"/>
    <property type="molecule type" value="Genomic_DNA"/>
</dbReference>
<protein>
    <recommendedName>
        <fullName evidence="7">RNA-binding protein</fullName>
    </recommendedName>
</protein>
<dbReference type="AlphaFoldDB" id="A0A1X0FCJ8"/>
<evidence type="ECO:0000313" key="5">
    <source>
        <dbReference type="Proteomes" id="UP000192760"/>
    </source>
</evidence>
<keyword evidence="2" id="KW-0732">Signal</keyword>
<dbReference type="EMBL" id="MVHW01000042">
    <property type="protein sequence ID" value="ORA98939.1"/>
    <property type="molecule type" value="Genomic_DNA"/>
</dbReference>
<name>A0A1X0FCJ8_MYCNT</name>
<reference evidence="3" key="3">
    <citation type="submission" date="2020-02" db="EMBL/GenBank/DDBJ databases">
        <authorList>
            <person name="Matsumoto Y."/>
            <person name="Motooka D."/>
            <person name="Nakamura S."/>
        </authorList>
    </citation>
    <scope>NUCLEOTIDE SEQUENCE</scope>
    <source>
        <strain evidence="3">JCM 18113</strain>
    </source>
</reference>
<evidence type="ECO:0000313" key="3">
    <source>
        <dbReference type="EMBL" id="BBY37637.1"/>
    </source>
</evidence>
<dbReference type="Proteomes" id="UP000192760">
    <property type="component" value="Unassembled WGS sequence"/>
</dbReference>
<dbReference type="STRING" id="560555.BST30_25130"/>
<reference evidence="3 6" key="2">
    <citation type="journal article" date="2019" name="Emerg. Microbes Infect.">
        <title>Comprehensive subspecies identification of 175 nontuberculous mycobacteria species based on 7547 genomic profiles.</title>
        <authorList>
            <person name="Matsumoto Y."/>
            <person name="Kinjo T."/>
            <person name="Motooka D."/>
            <person name="Nabeya D."/>
            <person name="Jung N."/>
            <person name="Uechi K."/>
            <person name="Horii T."/>
            <person name="Iida T."/>
            <person name="Fujita J."/>
            <person name="Nakamura S."/>
        </authorList>
    </citation>
    <scope>NUCLEOTIDE SEQUENCE [LARGE SCALE GENOMIC DNA]</scope>
    <source>
        <strain evidence="3 6">JCM 18113</strain>
    </source>
</reference>
<organism evidence="4 5">
    <name type="scientific">Mycobacterium mantenii</name>
    <dbReference type="NCBI Taxonomy" id="560555"/>
    <lineage>
        <taxon>Bacteria</taxon>
        <taxon>Bacillati</taxon>
        <taxon>Actinomycetota</taxon>
        <taxon>Actinomycetes</taxon>
        <taxon>Mycobacteriales</taxon>
        <taxon>Mycobacteriaceae</taxon>
        <taxon>Mycobacterium</taxon>
        <taxon>Mycobacterium avium complex (MAC)</taxon>
    </lineage>
</organism>
<feature type="chain" id="PRO_5012054972" description="RNA-binding protein" evidence="2">
    <location>
        <begin position="26"/>
        <end position="83"/>
    </location>
</feature>
<keyword evidence="6" id="KW-1185">Reference proteome</keyword>
<evidence type="ECO:0008006" key="7">
    <source>
        <dbReference type="Google" id="ProtNLM"/>
    </source>
</evidence>
<dbReference type="RefSeq" id="WP_083099162.1">
    <property type="nucleotide sequence ID" value="NZ_AP022590.1"/>
</dbReference>
<accession>A0A1X0FCJ8</accession>